<evidence type="ECO:0000256" key="1">
    <source>
        <dbReference type="SAM" id="MobiDB-lite"/>
    </source>
</evidence>
<organism evidence="2 3">
    <name type="scientific">Mycena maculata</name>
    <dbReference type="NCBI Taxonomy" id="230809"/>
    <lineage>
        <taxon>Eukaryota</taxon>
        <taxon>Fungi</taxon>
        <taxon>Dikarya</taxon>
        <taxon>Basidiomycota</taxon>
        <taxon>Agaricomycotina</taxon>
        <taxon>Agaricomycetes</taxon>
        <taxon>Agaricomycetidae</taxon>
        <taxon>Agaricales</taxon>
        <taxon>Marasmiineae</taxon>
        <taxon>Mycenaceae</taxon>
        <taxon>Mycena</taxon>
    </lineage>
</organism>
<sequence length="205" mass="22869">MHIGSRVNVGKSCQKARWRLPSTVFTMIQSGFIVSPRPSVPCTVQLVKEFGGQVPSGKVNLVGHIPLCGPVARNSNSSDHFQSRPSHLPLYRDETRRGGEVDLEQRKGEDTRNRSLRAKKPWIFLGLVCINTLPMAKKNMGVVNIPPSQKIGGSTTGRCAVSGKHREVRSRVVQRGRALAPMQLADVRWDIWTVFNKSAIELWMF</sequence>
<feature type="compositionally biased region" description="Basic and acidic residues" evidence="1">
    <location>
        <begin position="90"/>
        <end position="112"/>
    </location>
</feature>
<feature type="compositionally biased region" description="Polar residues" evidence="1">
    <location>
        <begin position="74"/>
        <end position="85"/>
    </location>
</feature>
<dbReference type="AlphaFoldDB" id="A0AAD7IA61"/>
<feature type="region of interest" description="Disordered" evidence="1">
    <location>
        <begin position="74"/>
        <end position="112"/>
    </location>
</feature>
<gene>
    <name evidence="2" type="ORF">DFH07DRAFT_779335</name>
</gene>
<accession>A0AAD7IA61</accession>
<name>A0AAD7IA61_9AGAR</name>
<dbReference type="EMBL" id="JARJLG010000143">
    <property type="protein sequence ID" value="KAJ7737420.1"/>
    <property type="molecule type" value="Genomic_DNA"/>
</dbReference>
<dbReference type="Proteomes" id="UP001215280">
    <property type="component" value="Unassembled WGS sequence"/>
</dbReference>
<proteinExistence type="predicted"/>
<keyword evidence="3" id="KW-1185">Reference proteome</keyword>
<evidence type="ECO:0000313" key="3">
    <source>
        <dbReference type="Proteomes" id="UP001215280"/>
    </source>
</evidence>
<comment type="caution">
    <text evidence="2">The sequence shown here is derived from an EMBL/GenBank/DDBJ whole genome shotgun (WGS) entry which is preliminary data.</text>
</comment>
<evidence type="ECO:0000313" key="2">
    <source>
        <dbReference type="EMBL" id="KAJ7737420.1"/>
    </source>
</evidence>
<protein>
    <submittedName>
        <fullName evidence="2">Uncharacterized protein</fullName>
    </submittedName>
</protein>
<reference evidence="2" key="1">
    <citation type="submission" date="2023-03" db="EMBL/GenBank/DDBJ databases">
        <title>Massive genome expansion in bonnet fungi (Mycena s.s.) driven by repeated elements and novel gene families across ecological guilds.</title>
        <authorList>
            <consortium name="Lawrence Berkeley National Laboratory"/>
            <person name="Harder C.B."/>
            <person name="Miyauchi S."/>
            <person name="Viragh M."/>
            <person name="Kuo A."/>
            <person name="Thoen E."/>
            <person name="Andreopoulos B."/>
            <person name="Lu D."/>
            <person name="Skrede I."/>
            <person name="Drula E."/>
            <person name="Henrissat B."/>
            <person name="Morin E."/>
            <person name="Kohler A."/>
            <person name="Barry K."/>
            <person name="LaButti K."/>
            <person name="Morin E."/>
            <person name="Salamov A."/>
            <person name="Lipzen A."/>
            <person name="Mereny Z."/>
            <person name="Hegedus B."/>
            <person name="Baldrian P."/>
            <person name="Stursova M."/>
            <person name="Weitz H."/>
            <person name="Taylor A."/>
            <person name="Grigoriev I.V."/>
            <person name="Nagy L.G."/>
            <person name="Martin F."/>
            <person name="Kauserud H."/>
        </authorList>
    </citation>
    <scope>NUCLEOTIDE SEQUENCE</scope>
    <source>
        <strain evidence="2">CBHHK188m</strain>
    </source>
</reference>